<name>L5KVB5_PTEAL</name>
<protein>
    <submittedName>
        <fullName evidence="2">Uncharacterized protein</fullName>
    </submittedName>
</protein>
<keyword evidence="3" id="KW-1185">Reference proteome</keyword>
<evidence type="ECO:0000313" key="2">
    <source>
        <dbReference type="EMBL" id="ELK15145.1"/>
    </source>
</evidence>
<dbReference type="EMBL" id="KB030552">
    <property type="protein sequence ID" value="ELK15145.1"/>
    <property type="molecule type" value="Genomic_DNA"/>
</dbReference>
<feature type="compositionally biased region" description="Acidic residues" evidence="1">
    <location>
        <begin position="11"/>
        <end position="32"/>
    </location>
</feature>
<evidence type="ECO:0000313" key="3">
    <source>
        <dbReference type="Proteomes" id="UP000010552"/>
    </source>
</evidence>
<evidence type="ECO:0000256" key="1">
    <source>
        <dbReference type="SAM" id="MobiDB-lite"/>
    </source>
</evidence>
<dbReference type="Proteomes" id="UP000010552">
    <property type="component" value="Unassembled WGS sequence"/>
</dbReference>
<reference evidence="3" key="1">
    <citation type="journal article" date="2013" name="Science">
        <title>Comparative analysis of bat genomes provides insight into the evolution of flight and immunity.</title>
        <authorList>
            <person name="Zhang G."/>
            <person name="Cowled C."/>
            <person name="Shi Z."/>
            <person name="Huang Z."/>
            <person name="Bishop-Lilly K.A."/>
            <person name="Fang X."/>
            <person name="Wynne J.W."/>
            <person name="Xiong Z."/>
            <person name="Baker M.L."/>
            <person name="Zhao W."/>
            <person name="Tachedjian M."/>
            <person name="Zhu Y."/>
            <person name="Zhou P."/>
            <person name="Jiang X."/>
            <person name="Ng J."/>
            <person name="Yang L."/>
            <person name="Wu L."/>
            <person name="Xiao J."/>
            <person name="Feng Y."/>
            <person name="Chen Y."/>
            <person name="Sun X."/>
            <person name="Zhang Y."/>
            <person name="Marsh G.A."/>
            <person name="Crameri G."/>
            <person name="Broder C.C."/>
            <person name="Frey K.G."/>
            <person name="Wang L.F."/>
            <person name="Wang J."/>
        </authorList>
    </citation>
    <scope>NUCLEOTIDE SEQUENCE [LARGE SCALE GENOMIC DNA]</scope>
</reference>
<feature type="compositionally biased region" description="Polar residues" evidence="1">
    <location>
        <begin position="53"/>
        <end position="66"/>
    </location>
</feature>
<dbReference type="InParanoid" id="L5KVB5"/>
<feature type="region of interest" description="Disordered" evidence="1">
    <location>
        <begin position="1"/>
        <end position="66"/>
    </location>
</feature>
<gene>
    <name evidence="2" type="ORF">PAL_GLEAN10009242</name>
</gene>
<proteinExistence type="predicted"/>
<dbReference type="AlphaFoldDB" id="L5KVB5"/>
<accession>L5KVB5</accession>
<organism evidence="2 3">
    <name type="scientific">Pteropus alecto</name>
    <name type="common">Black flying fox</name>
    <dbReference type="NCBI Taxonomy" id="9402"/>
    <lineage>
        <taxon>Eukaryota</taxon>
        <taxon>Metazoa</taxon>
        <taxon>Chordata</taxon>
        <taxon>Craniata</taxon>
        <taxon>Vertebrata</taxon>
        <taxon>Euteleostomi</taxon>
        <taxon>Mammalia</taxon>
        <taxon>Eutheria</taxon>
        <taxon>Laurasiatheria</taxon>
        <taxon>Chiroptera</taxon>
        <taxon>Yinpterochiroptera</taxon>
        <taxon>Pteropodoidea</taxon>
        <taxon>Pteropodidae</taxon>
        <taxon>Pteropodinae</taxon>
        <taxon>Pteropus</taxon>
    </lineage>
</organism>
<sequence length="82" mass="9064">MSDESASGSDPDLDPDVELEDAEEEEEEEEVAVEEHGRDDEEDLLDGGEKTETGNSRSELIRSSSGNGLLLHISLTECWKDR</sequence>
<dbReference type="STRING" id="9402.L5KVB5"/>